<evidence type="ECO:0000256" key="2">
    <source>
        <dbReference type="ARBA" id="ARBA00023125"/>
    </source>
</evidence>
<dbReference type="Proteomes" id="UP000824366">
    <property type="component" value="Chromosome"/>
</dbReference>
<proteinExistence type="predicted"/>
<keyword evidence="6" id="KW-1185">Reference proteome</keyword>
<accession>A0ABN6DE11</accession>
<dbReference type="SMART" id="SM00342">
    <property type="entry name" value="HTH_ARAC"/>
    <property type="match status" value="1"/>
</dbReference>
<keyword evidence="2" id="KW-0238">DNA-binding</keyword>
<dbReference type="PANTHER" id="PTHR47894:SF1">
    <property type="entry name" value="HTH-TYPE TRANSCRIPTIONAL REGULATOR VQSM"/>
    <property type="match status" value="1"/>
</dbReference>
<dbReference type="Pfam" id="PF12833">
    <property type="entry name" value="HTH_18"/>
    <property type="match status" value="1"/>
</dbReference>
<evidence type="ECO:0000256" key="3">
    <source>
        <dbReference type="ARBA" id="ARBA00023163"/>
    </source>
</evidence>
<dbReference type="SUPFAM" id="SSF46689">
    <property type="entry name" value="Homeodomain-like"/>
    <property type="match status" value="1"/>
</dbReference>
<gene>
    <name evidence="5" type="ORF">MIZ03_3183</name>
</gene>
<sequence>MHFEPTKDASKIMLNALPGSLSPTVPMTLATELLTGLELDQEVIRKVIERANIAPELFQESGARISIEQFSRFYRQLAILLDDETPGFFSRPLRQGSLKFLCLGMFGSPNLDIALHRFRSYFRLVLDDMGFEVTRSGHLTRIALVEHVRPQGSRVLVHEIMLKLVHGVASWMIDRKIPLVQVDFAYHRPQRASEYVYLFPGPIHFDKTQTALYMDSEYLSAPIRKNMGAFSTFLRNAPADWLYVPFSEKMQTHRVRDYLETRLGEQPTLESTGRALHFSKRSLSRRLAEEGTTFQAIKDELRRDMAINQLLKSNLSVTDISLSIGIENQSVFNRAFKLWTGSTPGSYRRFGSLSKGTSVKQEPVEST</sequence>
<keyword evidence="3" id="KW-0804">Transcription</keyword>
<name>A0ABN6DE11_9BURK</name>
<organism evidence="5 6">
    <name type="scientific">Rhodoferax lithotrophicus</name>
    <dbReference type="NCBI Taxonomy" id="2798804"/>
    <lineage>
        <taxon>Bacteria</taxon>
        <taxon>Pseudomonadati</taxon>
        <taxon>Pseudomonadota</taxon>
        <taxon>Betaproteobacteria</taxon>
        <taxon>Burkholderiales</taxon>
        <taxon>Comamonadaceae</taxon>
        <taxon>Rhodoferax</taxon>
    </lineage>
</organism>
<dbReference type="EMBL" id="AP024238">
    <property type="protein sequence ID" value="BCO28283.1"/>
    <property type="molecule type" value="Genomic_DNA"/>
</dbReference>
<evidence type="ECO:0000259" key="4">
    <source>
        <dbReference type="PROSITE" id="PS01124"/>
    </source>
</evidence>
<dbReference type="PANTHER" id="PTHR47894">
    <property type="entry name" value="HTH-TYPE TRANSCRIPTIONAL REGULATOR GADX"/>
    <property type="match status" value="1"/>
</dbReference>
<dbReference type="Pfam" id="PF12625">
    <property type="entry name" value="Arabinose_bd"/>
    <property type="match status" value="1"/>
</dbReference>
<protein>
    <recommendedName>
        <fullName evidence="4">HTH araC/xylS-type domain-containing protein</fullName>
    </recommendedName>
</protein>
<dbReference type="PROSITE" id="PS01124">
    <property type="entry name" value="HTH_ARAC_FAMILY_2"/>
    <property type="match status" value="1"/>
</dbReference>
<keyword evidence="1" id="KW-0805">Transcription regulation</keyword>
<reference evidence="5 6" key="1">
    <citation type="journal article" date="2021" name="Microbiol. Spectr.">
        <title>A Single Bacterium Capable of Oxidation and Reduction of Iron at Circumneutral pH.</title>
        <authorList>
            <person name="Kato S."/>
            <person name="Ohkuma M."/>
        </authorList>
    </citation>
    <scope>NUCLEOTIDE SEQUENCE [LARGE SCALE GENOMIC DNA]</scope>
    <source>
        <strain evidence="5 6">MIZ03</strain>
    </source>
</reference>
<dbReference type="InterPro" id="IPR009057">
    <property type="entry name" value="Homeodomain-like_sf"/>
</dbReference>
<dbReference type="InterPro" id="IPR032687">
    <property type="entry name" value="AraC-type_N"/>
</dbReference>
<evidence type="ECO:0000313" key="5">
    <source>
        <dbReference type="EMBL" id="BCO28283.1"/>
    </source>
</evidence>
<evidence type="ECO:0000256" key="1">
    <source>
        <dbReference type="ARBA" id="ARBA00023015"/>
    </source>
</evidence>
<feature type="domain" description="HTH araC/xylS-type" evidence="4">
    <location>
        <begin position="253"/>
        <end position="350"/>
    </location>
</feature>
<dbReference type="InterPro" id="IPR018060">
    <property type="entry name" value="HTH_AraC"/>
</dbReference>
<dbReference type="Gene3D" id="1.10.10.60">
    <property type="entry name" value="Homeodomain-like"/>
    <property type="match status" value="1"/>
</dbReference>
<evidence type="ECO:0000313" key="6">
    <source>
        <dbReference type="Proteomes" id="UP000824366"/>
    </source>
</evidence>